<gene>
    <name evidence="1" type="ORF">WBAF_0086</name>
</gene>
<name>A0A3B0JEN1_9RICK</name>
<accession>A0A3B0JEN1</accession>
<dbReference type="AlphaFoldDB" id="A0A3B0JEN1"/>
<evidence type="ECO:0000313" key="1">
    <source>
        <dbReference type="EMBL" id="SPP33692.1"/>
    </source>
</evidence>
<reference evidence="1" key="1">
    <citation type="submission" date="2018-04" db="EMBL/GenBank/DDBJ databases">
        <authorList>
            <person name="Go L.Y."/>
            <person name="Mitchell J.A."/>
        </authorList>
    </citation>
    <scope>NUCLEOTIDE SEQUENCE</scope>
    <source>
        <strain evidence="1">WBAF</strain>
    </source>
</reference>
<proteinExistence type="predicted"/>
<dbReference type="EMBL" id="OUNF01000018">
    <property type="protein sequence ID" value="SPP33692.1"/>
    <property type="molecule type" value="Genomic_DNA"/>
</dbReference>
<protein>
    <submittedName>
        <fullName evidence="1">Uncharacterized protein</fullName>
    </submittedName>
</protein>
<organism evidence="1">
    <name type="scientific">Wolbachia endosymbiont of Aleurodicus floccissimus</name>
    <dbReference type="NCBI Taxonomy" id="2152762"/>
    <lineage>
        <taxon>Bacteria</taxon>
        <taxon>Pseudomonadati</taxon>
        <taxon>Pseudomonadota</taxon>
        <taxon>Alphaproteobacteria</taxon>
        <taxon>Rickettsiales</taxon>
        <taxon>Anaplasmataceae</taxon>
        <taxon>Wolbachieae</taxon>
        <taxon>Wolbachia</taxon>
    </lineage>
</organism>
<sequence length="158" mass="16988">MRKNEKVVVNGVDGKDADFAALAGDAIKKGEIVEEEVDGNKQLSLKLSATDYKALTQDKTADDVITLNVFLTGKSVEVKFKHVTAANDNDNYKVELTSVDSEDQLADMKEKLSMNDSNPLKVAVSDKGLEALKNEVSAKLGEVAVNVALSKIAGSKQF</sequence>